<gene>
    <name evidence="8" type="primary">20196144</name>
    <name evidence="7" type="ORF">HELRODRAFT_130656</name>
</gene>
<dbReference type="EMBL" id="AMQM01005841">
    <property type="status" value="NOT_ANNOTATED_CDS"/>
    <property type="molecule type" value="Genomic_DNA"/>
</dbReference>
<reference evidence="8" key="3">
    <citation type="submission" date="2015-06" db="UniProtKB">
        <authorList>
            <consortium name="EnsemblMetazoa"/>
        </authorList>
    </citation>
    <scope>IDENTIFICATION</scope>
</reference>
<dbReference type="EnsemblMetazoa" id="HelroT130656">
    <property type="protein sequence ID" value="HelroP130656"/>
    <property type="gene ID" value="HelroG130656"/>
</dbReference>
<dbReference type="OrthoDB" id="288203at2759"/>
<feature type="transmembrane region" description="Helical" evidence="5">
    <location>
        <begin position="259"/>
        <end position="282"/>
    </location>
</feature>
<feature type="transmembrane region" description="Helical" evidence="5">
    <location>
        <begin position="72"/>
        <end position="92"/>
    </location>
</feature>
<feature type="transmembrane region" description="Helical" evidence="5">
    <location>
        <begin position="171"/>
        <end position="193"/>
    </location>
</feature>
<dbReference type="eggNOG" id="KOG0236">
    <property type="taxonomic scope" value="Eukaryota"/>
</dbReference>
<evidence type="ECO:0000313" key="7">
    <source>
        <dbReference type="EMBL" id="ESN99615.1"/>
    </source>
</evidence>
<feature type="transmembrane region" description="Helical" evidence="5">
    <location>
        <begin position="98"/>
        <end position="117"/>
    </location>
</feature>
<reference evidence="7 9" key="2">
    <citation type="journal article" date="2013" name="Nature">
        <title>Insights into bilaterian evolution from three spiralian genomes.</title>
        <authorList>
            <person name="Simakov O."/>
            <person name="Marletaz F."/>
            <person name="Cho S.J."/>
            <person name="Edsinger-Gonzales E."/>
            <person name="Havlak P."/>
            <person name="Hellsten U."/>
            <person name="Kuo D.H."/>
            <person name="Larsson T."/>
            <person name="Lv J."/>
            <person name="Arendt D."/>
            <person name="Savage R."/>
            <person name="Osoegawa K."/>
            <person name="de Jong P."/>
            <person name="Grimwood J."/>
            <person name="Chapman J.A."/>
            <person name="Shapiro H."/>
            <person name="Aerts A."/>
            <person name="Otillar R.P."/>
            <person name="Terry A.Y."/>
            <person name="Boore J.L."/>
            <person name="Grigoriev I.V."/>
            <person name="Lindberg D.R."/>
            <person name="Seaver E.C."/>
            <person name="Weisblat D.A."/>
            <person name="Putnam N.H."/>
            <person name="Rokhsar D.S."/>
        </authorList>
    </citation>
    <scope>NUCLEOTIDE SEQUENCE</scope>
</reference>
<keyword evidence="3 5" id="KW-1133">Transmembrane helix</keyword>
<keyword evidence="2 5" id="KW-0812">Transmembrane</keyword>
<accession>T1EHU4</accession>
<dbReference type="GO" id="GO:1902476">
    <property type="term" value="P:chloride transmembrane transport"/>
    <property type="evidence" value="ECO:0000318"/>
    <property type="project" value="GO_Central"/>
</dbReference>
<dbReference type="HOGENOM" id="CLU_003182_12_0_1"/>
<dbReference type="InterPro" id="IPR011547">
    <property type="entry name" value="SLC26A/SulP_dom"/>
</dbReference>
<comment type="subcellular location">
    <subcellularLocation>
        <location evidence="1">Membrane</location>
        <topology evidence="1">Multi-pass membrane protein</topology>
    </subcellularLocation>
</comment>
<dbReference type="PANTHER" id="PTHR11814">
    <property type="entry name" value="SULFATE TRANSPORTER"/>
    <property type="match status" value="1"/>
</dbReference>
<feature type="transmembrane region" description="Helical" evidence="5">
    <location>
        <begin position="359"/>
        <end position="376"/>
    </location>
</feature>
<dbReference type="GO" id="GO:0005886">
    <property type="term" value="C:plasma membrane"/>
    <property type="evidence" value="ECO:0000318"/>
    <property type="project" value="GO_Central"/>
</dbReference>
<organism evidence="8 9">
    <name type="scientific">Helobdella robusta</name>
    <name type="common">Californian leech</name>
    <dbReference type="NCBI Taxonomy" id="6412"/>
    <lineage>
        <taxon>Eukaryota</taxon>
        <taxon>Metazoa</taxon>
        <taxon>Spiralia</taxon>
        <taxon>Lophotrochozoa</taxon>
        <taxon>Annelida</taxon>
        <taxon>Clitellata</taxon>
        <taxon>Hirudinea</taxon>
        <taxon>Rhynchobdellida</taxon>
        <taxon>Glossiphoniidae</taxon>
        <taxon>Helobdella</taxon>
    </lineage>
</organism>
<protein>
    <recommendedName>
        <fullName evidence="6">SLC26A/SulP transporter domain-containing protein</fullName>
    </recommendedName>
</protein>
<dbReference type="CTD" id="20196144"/>
<dbReference type="InParanoid" id="T1EHU4"/>
<keyword evidence="9" id="KW-1185">Reference proteome</keyword>
<dbReference type="Pfam" id="PF00916">
    <property type="entry name" value="Sulfate_transp"/>
    <property type="match status" value="1"/>
</dbReference>
<evidence type="ECO:0000256" key="5">
    <source>
        <dbReference type="SAM" id="Phobius"/>
    </source>
</evidence>
<evidence type="ECO:0000256" key="2">
    <source>
        <dbReference type="ARBA" id="ARBA00022692"/>
    </source>
</evidence>
<dbReference type="STRING" id="6412.T1EHU4"/>
<keyword evidence="4 5" id="KW-0472">Membrane</keyword>
<dbReference type="GO" id="GO:1902358">
    <property type="term" value="P:sulfate transmembrane transport"/>
    <property type="evidence" value="ECO:0000318"/>
    <property type="project" value="GO_Central"/>
</dbReference>
<dbReference type="KEGG" id="hro:HELRODRAFT_130656"/>
<feature type="transmembrane region" description="Helical" evidence="5">
    <location>
        <begin position="147"/>
        <end position="165"/>
    </location>
</feature>
<dbReference type="RefSeq" id="XP_009022372.1">
    <property type="nucleotide sequence ID" value="XM_009024124.1"/>
</dbReference>
<dbReference type="AlphaFoldDB" id="T1EHU4"/>
<dbReference type="GO" id="GO:0015116">
    <property type="term" value="F:sulfate transmembrane transporter activity"/>
    <property type="evidence" value="ECO:0000318"/>
    <property type="project" value="GO_Central"/>
</dbReference>
<evidence type="ECO:0000259" key="6">
    <source>
        <dbReference type="Pfam" id="PF00916"/>
    </source>
</evidence>
<dbReference type="EMBL" id="KB097106">
    <property type="protein sequence ID" value="ESN99615.1"/>
    <property type="molecule type" value="Genomic_DNA"/>
</dbReference>
<feature type="domain" description="SLC26A/SulP transporter" evidence="6">
    <location>
        <begin position="1"/>
        <end position="385"/>
    </location>
</feature>
<dbReference type="InterPro" id="IPR001902">
    <property type="entry name" value="SLC26A/SulP_fam"/>
</dbReference>
<dbReference type="Proteomes" id="UP000015101">
    <property type="component" value="Unassembled WGS sequence"/>
</dbReference>
<name>T1EHU4_HELRO</name>
<feature type="transmembrane region" description="Helical" evidence="5">
    <location>
        <begin position="30"/>
        <end position="51"/>
    </location>
</feature>
<dbReference type="GeneID" id="20196144"/>
<feature type="transmembrane region" description="Helical" evidence="5">
    <location>
        <begin position="388"/>
        <end position="414"/>
    </location>
</feature>
<evidence type="ECO:0000313" key="9">
    <source>
        <dbReference type="Proteomes" id="UP000015101"/>
    </source>
</evidence>
<sequence>DIIAGLTLALTVIPQSMAYAKIAELPTQYGLYTSFVCYFVYCLLGTARDVNLGPTAVLSLLTAEFTHQIPQLASLLALVCGVVQLIMGLLNIGFVMEFISHTIINSFTTAAALAIMFSQIKKWLGLKNVPREFIKQLYWTVMKIPEAQWYDCSLGFVCMVFLYLLKASMHIYPLIKSLIINNIIIIIMLIIILPTLARNALTISIASSLAAILLRYDLQPFTLTGNITSGIPTFGPPSFAVHIPETNTTLTVSETFQKLGIGSVITPLVGLIEIVAIGKAFAKKNKYRIDSNQEFLASGTANLIGSFVQAYPVTGSFSRSAVASQSGIRTPAANVITGILVLLSLQFLTPMFYYIPTSGLAAVIIMAVLDLIDFSLIKQLWIINSQCLTLCVCVCRVCYGILIGVAVSLLFLLYPWAKPKIEV</sequence>
<dbReference type="OMA" id="RLRLGCW"/>
<evidence type="ECO:0000256" key="1">
    <source>
        <dbReference type="ARBA" id="ARBA00004141"/>
    </source>
</evidence>
<evidence type="ECO:0000256" key="4">
    <source>
        <dbReference type="ARBA" id="ARBA00023136"/>
    </source>
</evidence>
<feature type="transmembrane region" description="Helical" evidence="5">
    <location>
        <begin position="332"/>
        <end position="353"/>
    </location>
</feature>
<proteinExistence type="predicted"/>
<reference evidence="9" key="1">
    <citation type="submission" date="2012-12" db="EMBL/GenBank/DDBJ databases">
        <authorList>
            <person name="Hellsten U."/>
            <person name="Grimwood J."/>
            <person name="Chapman J.A."/>
            <person name="Shapiro H."/>
            <person name="Aerts A."/>
            <person name="Otillar R.P."/>
            <person name="Terry A.Y."/>
            <person name="Boore J.L."/>
            <person name="Simakov O."/>
            <person name="Marletaz F."/>
            <person name="Cho S.-J."/>
            <person name="Edsinger-Gonzales E."/>
            <person name="Havlak P."/>
            <person name="Kuo D.-H."/>
            <person name="Larsson T."/>
            <person name="Lv J."/>
            <person name="Arendt D."/>
            <person name="Savage R."/>
            <person name="Osoegawa K."/>
            <person name="de Jong P."/>
            <person name="Lindberg D.R."/>
            <person name="Seaver E.C."/>
            <person name="Weisblat D.A."/>
            <person name="Putnam N.H."/>
            <person name="Grigoriev I.V."/>
            <person name="Rokhsar D.S."/>
        </authorList>
    </citation>
    <scope>NUCLEOTIDE SEQUENCE</scope>
</reference>
<evidence type="ECO:0000313" key="8">
    <source>
        <dbReference type="EnsemblMetazoa" id="HelroP130656"/>
    </source>
</evidence>
<evidence type="ECO:0000256" key="3">
    <source>
        <dbReference type="ARBA" id="ARBA00022989"/>
    </source>
</evidence>